<keyword evidence="1" id="KW-0067">ATP-binding</keyword>
<feature type="domain" description="ATP-grasp" evidence="2">
    <location>
        <begin position="130"/>
        <end position="325"/>
    </location>
</feature>
<evidence type="ECO:0000256" key="1">
    <source>
        <dbReference type="PROSITE-ProRule" id="PRU00409"/>
    </source>
</evidence>
<reference evidence="3 4" key="1">
    <citation type="submission" date="2020-08" db="EMBL/GenBank/DDBJ databases">
        <title>Aquariorum lacteus gen. nov., sp. nov., a new member of the family Comamonadaceae, isolated from freshwater aquarium.</title>
        <authorList>
            <person name="Chun S.-J."/>
        </authorList>
    </citation>
    <scope>NUCLEOTIDE SEQUENCE [LARGE SCALE GENOMIC DNA]</scope>
    <source>
        <strain evidence="3 4">SJAQ100</strain>
    </source>
</reference>
<dbReference type="Gene3D" id="3.30.470.20">
    <property type="entry name" value="ATP-grasp fold, B domain"/>
    <property type="match status" value="1"/>
</dbReference>
<dbReference type="GO" id="GO:0005524">
    <property type="term" value="F:ATP binding"/>
    <property type="evidence" value="ECO:0007669"/>
    <property type="project" value="UniProtKB-UniRule"/>
</dbReference>
<evidence type="ECO:0000313" key="4">
    <source>
        <dbReference type="Proteomes" id="UP000586093"/>
    </source>
</evidence>
<dbReference type="InterPro" id="IPR040803">
    <property type="entry name" value="MfnD_preATP-grasp"/>
</dbReference>
<dbReference type="SUPFAM" id="SSF56059">
    <property type="entry name" value="Glutathione synthetase ATP-binding domain-like"/>
    <property type="match status" value="1"/>
</dbReference>
<keyword evidence="1" id="KW-0547">Nucleotide-binding</keyword>
<dbReference type="InterPro" id="IPR003806">
    <property type="entry name" value="ATP-grasp_PylC-type"/>
</dbReference>
<dbReference type="Pfam" id="PF02655">
    <property type="entry name" value="ATP-grasp_3"/>
    <property type="match status" value="1"/>
</dbReference>
<gene>
    <name evidence="3" type="ORF">H4F90_06465</name>
</gene>
<dbReference type="PROSITE" id="PS50975">
    <property type="entry name" value="ATP_GRASP"/>
    <property type="match status" value="1"/>
</dbReference>
<dbReference type="GO" id="GO:0046872">
    <property type="term" value="F:metal ion binding"/>
    <property type="evidence" value="ECO:0007669"/>
    <property type="project" value="InterPro"/>
</dbReference>
<sequence length="344" mass="35033">MSLRSPPLAAPARLWLQEALSAAGLPADAGPDALAMQAEGRAMRDTLAADLATLPGLQTILALGPDEAPRPGGEAPPAAVSSLARLRGAAARHDAVWAIAPECGGELLAWAEAVAAAGRARWIGPRPEAIRRASSKGLTLAAWAAAGLETPAPDQAAADAPWIVKPEDGAGGLLTHRHPGRAAAEAEAARRRAAGEAVRVEPWIAGEALSFSLRVPPDGGAPELLACNRQRLHWRAADGLAVAELGPVDSGALDADPRRPAWAAWAARAVAALPGLAGFVGIDAVLSPQRGLVGLELNPRLTSAYVGLPPARRRALLRAVLADFGLGPDAPAGARPPVSEGAAC</sequence>
<comment type="caution">
    <text evidence="3">The sequence shown here is derived from an EMBL/GenBank/DDBJ whole genome shotgun (WGS) entry which is preliminary data.</text>
</comment>
<dbReference type="Pfam" id="PF18301">
    <property type="entry name" value="preATP-grasp_3"/>
    <property type="match status" value="1"/>
</dbReference>
<dbReference type="EMBL" id="JACIVI010000001">
    <property type="protein sequence ID" value="MBB1161619.1"/>
    <property type="molecule type" value="Genomic_DNA"/>
</dbReference>
<evidence type="ECO:0000313" key="3">
    <source>
        <dbReference type="EMBL" id="MBB1161619.1"/>
    </source>
</evidence>
<evidence type="ECO:0000259" key="2">
    <source>
        <dbReference type="PROSITE" id="PS50975"/>
    </source>
</evidence>
<keyword evidence="4" id="KW-1185">Reference proteome</keyword>
<organism evidence="3 4">
    <name type="scientific">Aquariibacter albus</name>
    <dbReference type="NCBI Taxonomy" id="2759899"/>
    <lineage>
        <taxon>Bacteria</taxon>
        <taxon>Pseudomonadati</taxon>
        <taxon>Pseudomonadota</taxon>
        <taxon>Betaproteobacteria</taxon>
        <taxon>Burkholderiales</taxon>
        <taxon>Sphaerotilaceae</taxon>
        <taxon>Aquariibacter</taxon>
    </lineage>
</organism>
<dbReference type="AlphaFoldDB" id="A0A839HQP0"/>
<name>A0A839HQP0_9BURK</name>
<dbReference type="InterPro" id="IPR011761">
    <property type="entry name" value="ATP-grasp"/>
</dbReference>
<dbReference type="Proteomes" id="UP000586093">
    <property type="component" value="Unassembled WGS sequence"/>
</dbReference>
<proteinExistence type="predicted"/>
<accession>A0A839HQP0</accession>
<protein>
    <submittedName>
        <fullName evidence="3">ATP-grasp domain-containing protein</fullName>
    </submittedName>
</protein>